<evidence type="ECO:0000256" key="1">
    <source>
        <dbReference type="ARBA" id="ARBA00004429"/>
    </source>
</evidence>
<evidence type="ECO:0000256" key="8">
    <source>
        <dbReference type="SAM" id="Phobius"/>
    </source>
</evidence>
<dbReference type="Proteomes" id="UP001519287">
    <property type="component" value="Unassembled WGS sequence"/>
</dbReference>
<dbReference type="PANTHER" id="PTHR23522:SF10">
    <property type="entry name" value="3-PHENYLPROPIONIC ACID TRANSPORTER-RELATED"/>
    <property type="match status" value="1"/>
</dbReference>
<feature type="transmembrane region" description="Helical" evidence="8">
    <location>
        <begin position="164"/>
        <end position="184"/>
    </location>
</feature>
<name>A0ABS4J6C7_9BACL</name>
<keyword evidence="6 8" id="KW-1133">Transmembrane helix</keyword>
<gene>
    <name evidence="10" type="ORF">J2Z66_006997</name>
</gene>
<dbReference type="Pfam" id="PF12832">
    <property type="entry name" value="MFS_1_like"/>
    <property type="match status" value="1"/>
</dbReference>
<protein>
    <submittedName>
        <fullName evidence="10">PPP family 3-phenylpropionic acid transporter</fullName>
    </submittedName>
</protein>
<evidence type="ECO:0000256" key="4">
    <source>
        <dbReference type="ARBA" id="ARBA00022519"/>
    </source>
</evidence>
<feature type="transmembrane region" description="Helical" evidence="8">
    <location>
        <begin position="21"/>
        <end position="38"/>
    </location>
</feature>
<evidence type="ECO:0000256" key="2">
    <source>
        <dbReference type="ARBA" id="ARBA00022448"/>
    </source>
</evidence>
<keyword evidence="2" id="KW-0813">Transport</keyword>
<organism evidence="10 11">
    <name type="scientific">Paenibacillus eucommiae</name>
    <dbReference type="NCBI Taxonomy" id="1355755"/>
    <lineage>
        <taxon>Bacteria</taxon>
        <taxon>Bacillati</taxon>
        <taxon>Bacillota</taxon>
        <taxon>Bacilli</taxon>
        <taxon>Bacillales</taxon>
        <taxon>Paenibacillaceae</taxon>
        <taxon>Paenibacillus</taxon>
    </lineage>
</organism>
<dbReference type="SUPFAM" id="SSF103473">
    <property type="entry name" value="MFS general substrate transporter"/>
    <property type="match status" value="1"/>
</dbReference>
<evidence type="ECO:0000313" key="10">
    <source>
        <dbReference type="EMBL" id="MBP1995355.1"/>
    </source>
</evidence>
<evidence type="ECO:0000259" key="9">
    <source>
        <dbReference type="Pfam" id="PF12832"/>
    </source>
</evidence>
<feature type="transmembrane region" description="Helical" evidence="8">
    <location>
        <begin position="301"/>
        <end position="318"/>
    </location>
</feature>
<reference evidence="10 11" key="1">
    <citation type="submission" date="2021-03" db="EMBL/GenBank/DDBJ databases">
        <title>Genomic Encyclopedia of Type Strains, Phase IV (KMG-IV): sequencing the most valuable type-strain genomes for metagenomic binning, comparative biology and taxonomic classification.</title>
        <authorList>
            <person name="Goeker M."/>
        </authorList>
    </citation>
    <scope>NUCLEOTIDE SEQUENCE [LARGE SCALE GENOMIC DNA]</scope>
    <source>
        <strain evidence="10 11">DSM 26048</strain>
    </source>
</reference>
<evidence type="ECO:0000256" key="5">
    <source>
        <dbReference type="ARBA" id="ARBA00022692"/>
    </source>
</evidence>
<feature type="transmembrane region" description="Helical" evidence="8">
    <location>
        <begin position="76"/>
        <end position="94"/>
    </location>
</feature>
<feature type="transmembrane region" description="Helical" evidence="8">
    <location>
        <begin position="100"/>
        <end position="118"/>
    </location>
</feature>
<dbReference type="InterPro" id="IPR024989">
    <property type="entry name" value="MFS_assoc_dom"/>
</dbReference>
<evidence type="ECO:0000256" key="3">
    <source>
        <dbReference type="ARBA" id="ARBA00022475"/>
    </source>
</evidence>
<keyword evidence="5 8" id="KW-0812">Transmembrane</keyword>
<comment type="caution">
    <text evidence="10">The sequence shown here is derived from an EMBL/GenBank/DDBJ whole genome shotgun (WGS) entry which is preliminary data.</text>
</comment>
<feature type="transmembrane region" description="Helical" evidence="8">
    <location>
        <begin position="338"/>
        <end position="359"/>
    </location>
</feature>
<dbReference type="PANTHER" id="PTHR23522">
    <property type="entry name" value="BLL5896 PROTEIN"/>
    <property type="match status" value="1"/>
</dbReference>
<feature type="transmembrane region" description="Helical" evidence="8">
    <location>
        <begin position="244"/>
        <end position="263"/>
    </location>
</feature>
<feature type="transmembrane region" description="Helical" evidence="8">
    <location>
        <begin position="50"/>
        <end position="69"/>
    </location>
</feature>
<keyword evidence="3" id="KW-1003">Cell membrane</keyword>
<accession>A0ABS4J6C7</accession>
<feature type="transmembrane region" description="Helical" evidence="8">
    <location>
        <begin position="139"/>
        <end position="158"/>
    </location>
</feature>
<keyword evidence="4" id="KW-0997">Cell inner membrane</keyword>
<evidence type="ECO:0000256" key="7">
    <source>
        <dbReference type="ARBA" id="ARBA00023136"/>
    </source>
</evidence>
<proteinExistence type="predicted"/>
<comment type="subcellular location">
    <subcellularLocation>
        <location evidence="1">Cell inner membrane</location>
        <topology evidence="1">Multi-pass membrane protein</topology>
    </subcellularLocation>
</comment>
<feature type="transmembrane region" description="Helical" evidence="8">
    <location>
        <begin position="205"/>
        <end position="224"/>
    </location>
</feature>
<keyword evidence="7 8" id="KW-0472">Membrane</keyword>
<evidence type="ECO:0000256" key="6">
    <source>
        <dbReference type="ARBA" id="ARBA00022989"/>
    </source>
</evidence>
<sequence length="393" mass="43814">MAELSVGESAKSLSTLKRFNFFLYGTIAILTSFFPLYFQEIGLSKIEIGMIMAGGPFISIFANPFWGYWSDRLQNVRKILVILLIGNLIASIAVFQLREYTLIFAVMLVFFFFNSPTFSQSNSLILNAIENTKHKFGAFRLWGSLGWAIIAVLAGPVISRMGLLNLWVLYGIMMIVSLLFTIGLPRGNIVSKAKTAKQSYWKVMFSSKIFFSFVVLGVLISVPNSINQTFVSLYISNLGGSKELIGWSVFLSAIFEIPVFLLFDRFLKKSTKMMIGCLVVISVLFTIRWLLMSVVGGPMHIVFIQVLHCITFGGYYYVGTSLSAHLIPSEYRATGQAIYALTWGGISGIVAGLMGGWMFDYLGPRVMYEISAVISLAGVVGFLVMWLRVRKTD</sequence>
<feature type="transmembrane region" description="Helical" evidence="8">
    <location>
        <begin position="275"/>
        <end position="295"/>
    </location>
</feature>
<evidence type="ECO:0000313" key="11">
    <source>
        <dbReference type="Proteomes" id="UP001519287"/>
    </source>
</evidence>
<dbReference type="Gene3D" id="1.20.1250.20">
    <property type="entry name" value="MFS general substrate transporter like domains"/>
    <property type="match status" value="2"/>
</dbReference>
<dbReference type="EMBL" id="JAGGLB010000033">
    <property type="protein sequence ID" value="MBP1995355.1"/>
    <property type="molecule type" value="Genomic_DNA"/>
</dbReference>
<dbReference type="InterPro" id="IPR036259">
    <property type="entry name" value="MFS_trans_sf"/>
</dbReference>
<feature type="domain" description="Major facilitator superfamily associated" evidence="9">
    <location>
        <begin position="15"/>
        <end position="369"/>
    </location>
</feature>
<feature type="transmembrane region" description="Helical" evidence="8">
    <location>
        <begin position="365"/>
        <end position="387"/>
    </location>
</feature>
<dbReference type="RefSeq" id="WP_209977163.1">
    <property type="nucleotide sequence ID" value="NZ_JAGGLB010000033.1"/>
</dbReference>
<keyword evidence="11" id="KW-1185">Reference proteome</keyword>